<reference evidence="11 12" key="1">
    <citation type="submission" date="2017-03" db="EMBL/GenBank/DDBJ databases">
        <authorList>
            <person name="Afonso C.L."/>
            <person name="Miller P.J."/>
            <person name="Scott M.A."/>
            <person name="Spackman E."/>
            <person name="Goraichik I."/>
            <person name="Dimitrov K.M."/>
            <person name="Suarez D.L."/>
            <person name="Swayne D.E."/>
        </authorList>
    </citation>
    <scope>NUCLEOTIDE SEQUENCE [LARGE SCALE GENOMIC DNA]</scope>
    <source>
        <strain evidence="11">SB41UT1</strain>
    </source>
</reference>
<dbReference type="InterPro" id="IPR036737">
    <property type="entry name" value="OmpA-like_sf"/>
</dbReference>
<protein>
    <submittedName>
        <fullName evidence="11">Chemotaxis protein LafU</fullName>
    </submittedName>
</protein>
<dbReference type="PROSITE" id="PS51123">
    <property type="entry name" value="OMPA_2"/>
    <property type="match status" value="1"/>
</dbReference>
<dbReference type="RefSeq" id="WP_087107676.1">
    <property type="nucleotide sequence ID" value="NZ_CBCSCN010000001.1"/>
</dbReference>
<dbReference type="InterPro" id="IPR025713">
    <property type="entry name" value="MotB-like_N_dom"/>
</dbReference>
<evidence type="ECO:0000256" key="6">
    <source>
        <dbReference type="ARBA" id="ARBA00023136"/>
    </source>
</evidence>
<accession>A0A1X7AH70</accession>
<dbReference type="OrthoDB" id="9809186at2"/>
<dbReference type="CDD" id="cd07185">
    <property type="entry name" value="OmpA_C-like"/>
    <property type="match status" value="1"/>
</dbReference>
<comment type="subcellular location">
    <subcellularLocation>
        <location evidence="1">Cell membrane</location>
        <topology evidence="1">Single-pass membrane protein</topology>
    </subcellularLocation>
</comment>
<evidence type="ECO:0000313" key="12">
    <source>
        <dbReference type="Proteomes" id="UP000196573"/>
    </source>
</evidence>
<dbReference type="Proteomes" id="UP000196573">
    <property type="component" value="Unassembled WGS sequence"/>
</dbReference>
<evidence type="ECO:0000256" key="9">
    <source>
        <dbReference type="SAM" id="Phobius"/>
    </source>
</evidence>
<gene>
    <name evidence="11" type="primary">lafU_1</name>
    <name evidence="11" type="ORF">EHSB41UT_01099</name>
</gene>
<dbReference type="InterPro" id="IPR006665">
    <property type="entry name" value="OmpA-like"/>
</dbReference>
<feature type="transmembrane region" description="Helical" evidence="9">
    <location>
        <begin position="29"/>
        <end position="50"/>
    </location>
</feature>
<evidence type="ECO:0000256" key="8">
    <source>
        <dbReference type="SAM" id="MobiDB-lite"/>
    </source>
</evidence>
<dbReference type="GO" id="GO:0005886">
    <property type="term" value="C:plasma membrane"/>
    <property type="evidence" value="ECO:0007669"/>
    <property type="project" value="UniProtKB-SubCell"/>
</dbReference>
<dbReference type="Pfam" id="PF00691">
    <property type="entry name" value="OmpA"/>
    <property type="match status" value="1"/>
</dbReference>
<keyword evidence="4 9" id="KW-0812">Transmembrane</keyword>
<evidence type="ECO:0000256" key="4">
    <source>
        <dbReference type="ARBA" id="ARBA00022692"/>
    </source>
</evidence>
<evidence type="ECO:0000313" key="11">
    <source>
        <dbReference type="EMBL" id="SMA39809.1"/>
    </source>
</evidence>
<dbReference type="InterPro" id="IPR050330">
    <property type="entry name" value="Bact_OuterMem_StrucFunc"/>
</dbReference>
<keyword evidence="6 7" id="KW-0472">Membrane</keyword>
<organism evidence="11 12">
    <name type="scientific">Parendozoicomonas haliclonae</name>
    <dbReference type="NCBI Taxonomy" id="1960125"/>
    <lineage>
        <taxon>Bacteria</taxon>
        <taxon>Pseudomonadati</taxon>
        <taxon>Pseudomonadota</taxon>
        <taxon>Gammaproteobacteria</taxon>
        <taxon>Oceanospirillales</taxon>
        <taxon>Endozoicomonadaceae</taxon>
        <taxon>Parendozoicomonas</taxon>
    </lineage>
</organism>
<feature type="domain" description="OmpA-like" evidence="10">
    <location>
        <begin position="153"/>
        <end position="271"/>
    </location>
</feature>
<dbReference type="PANTHER" id="PTHR30329:SF21">
    <property type="entry name" value="LIPOPROTEIN YIAD-RELATED"/>
    <property type="match status" value="1"/>
</dbReference>
<evidence type="ECO:0000259" key="10">
    <source>
        <dbReference type="PROSITE" id="PS51123"/>
    </source>
</evidence>
<comment type="similarity">
    <text evidence="2">Belongs to the MotB family.</text>
</comment>
<proteinExistence type="inferred from homology"/>
<dbReference type="Gene3D" id="3.30.1330.60">
    <property type="entry name" value="OmpA-like domain"/>
    <property type="match status" value="1"/>
</dbReference>
<evidence type="ECO:0000256" key="3">
    <source>
        <dbReference type="ARBA" id="ARBA00022475"/>
    </source>
</evidence>
<evidence type="ECO:0000256" key="7">
    <source>
        <dbReference type="PROSITE-ProRule" id="PRU00473"/>
    </source>
</evidence>
<keyword evidence="5 9" id="KW-1133">Transmembrane helix</keyword>
<dbReference type="EMBL" id="FWPT01000002">
    <property type="protein sequence ID" value="SMA39809.1"/>
    <property type="molecule type" value="Genomic_DNA"/>
</dbReference>
<dbReference type="AlphaFoldDB" id="A0A1X7AH70"/>
<feature type="region of interest" description="Disordered" evidence="8">
    <location>
        <begin position="287"/>
        <end position="318"/>
    </location>
</feature>
<dbReference type="SUPFAM" id="SSF103088">
    <property type="entry name" value="OmpA-like"/>
    <property type="match status" value="1"/>
</dbReference>
<sequence>MAGDKGSVVIVKKVKGGHGDGHHGGSWKVAIADFAIAMMALFLVLWLLAVTDEQQKEVISSYFSDPGSFTKQGSAHPIDLGGSPNIIQDMSLSGPNGQGKDGTEVVGDMQAPQRGEKVEFEELVKELQKMLSGVKDEKHLDEYVFMEVLPEGLRLVILDHDEDHMFESGSSRLTPFYEDLLIALGKVLSKTESAIMVSGHTDATPTRVYRYSNWNLSGERALMAQKILNFGGVPDEQFIMVAALSDHEPRIPDDPFDGSNRRVELMILNDFMAQRIKRLFAPVEQNGLPKKSPIPEADLEQADQEAHDNQIPEIYIPE</sequence>
<dbReference type="PANTHER" id="PTHR30329">
    <property type="entry name" value="STATOR ELEMENT OF FLAGELLAR MOTOR COMPLEX"/>
    <property type="match status" value="1"/>
</dbReference>
<evidence type="ECO:0000256" key="1">
    <source>
        <dbReference type="ARBA" id="ARBA00004162"/>
    </source>
</evidence>
<name>A0A1X7AH70_9GAMM</name>
<evidence type="ECO:0000256" key="5">
    <source>
        <dbReference type="ARBA" id="ARBA00022989"/>
    </source>
</evidence>
<keyword evidence="3" id="KW-1003">Cell membrane</keyword>
<keyword evidence="12" id="KW-1185">Reference proteome</keyword>
<dbReference type="Pfam" id="PF13677">
    <property type="entry name" value="MotB_plug"/>
    <property type="match status" value="1"/>
</dbReference>
<evidence type="ECO:0000256" key="2">
    <source>
        <dbReference type="ARBA" id="ARBA00008914"/>
    </source>
</evidence>